<keyword evidence="2" id="KW-0378">Hydrolase</keyword>
<dbReference type="GO" id="GO:0016787">
    <property type="term" value="F:hydrolase activity"/>
    <property type="evidence" value="ECO:0007669"/>
    <property type="project" value="UniProtKB-KW"/>
</dbReference>
<dbReference type="PANTHER" id="PTHR11274:SF0">
    <property type="entry name" value="GENERAL TRANSCRIPTION AND DNA REPAIR FACTOR IIH HELICASE SUBUNIT XPB"/>
    <property type="match status" value="1"/>
</dbReference>
<evidence type="ECO:0000256" key="4">
    <source>
        <dbReference type="ARBA" id="ARBA00022840"/>
    </source>
</evidence>
<feature type="domain" description="Helicase ATP-binding" evidence="5">
    <location>
        <begin position="102"/>
        <end position="250"/>
    </location>
</feature>
<organism evidence="6">
    <name type="scientific">viral metagenome</name>
    <dbReference type="NCBI Taxonomy" id="1070528"/>
    <lineage>
        <taxon>unclassified sequences</taxon>
        <taxon>metagenomes</taxon>
        <taxon>organismal metagenomes</taxon>
    </lineage>
</organism>
<dbReference type="InterPro" id="IPR050615">
    <property type="entry name" value="ATP-dep_DNA_Helicase"/>
</dbReference>
<dbReference type="InterPro" id="IPR006935">
    <property type="entry name" value="Helicase/UvrB_N"/>
</dbReference>
<dbReference type="Gene3D" id="3.40.50.300">
    <property type="entry name" value="P-loop containing nucleotide triphosphate hydrolases"/>
    <property type="match status" value="2"/>
</dbReference>
<dbReference type="InterPro" id="IPR014001">
    <property type="entry name" value="Helicase_ATP-bd"/>
</dbReference>
<name>A0A6C0HXM4_9ZZZZ</name>
<dbReference type="CDD" id="cd18785">
    <property type="entry name" value="SF2_C"/>
    <property type="match status" value="1"/>
</dbReference>
<dbReference type="Pfam" id="PF00271">
    <property type="entry name" value="Helicase_C"/>
    <property type="match status" value="1"/>
</dbReference>
<dbReference type="GO" id="GO:0003677">
    <property type="term" value="F:DNA binding"/>
    <property type="evidence" value="ECO:0007669"/>
    <property type="project" value="InterPro"/>
</dbReference>
<proteinExistence type="predicted"/>
<keyword evidence="4" id="KW-0067">ATP-binding</keyword>
<reference evidence="6" key="1">
    <citation type="journal article" date="2020" name="Nature">
        <title>Giant virus diversity and host interactions through global metagenomics.</title>
        <authorList>
            <person name="Schulz F."/>
            <person name="Roux S."/>
            <person name="Paez-Espino D."/>
            <person name="Jungbluth S."/>
            <person name="Walsh D.A."/>
            <person name="Denef V.J."/>
            <person name="McMahon K.D."/>
            <person name="Konstantinidis K.T."/>
            <person name="Eloe-Fadrosh E.A."/>
            <person name="Kyrpides N.C."/>
            <person name="Woyke T."/>
        </authorList>
    </citation>
    <scope>NUCLEOTIDE SEQUENCE</scope>
    <source>
        <strain evidence="6">GVMAG-M-3300023184-177</strain>
    </source>
</reference>
<dbReference type="SUPFAM" id="SSF52540">
    <property type="entry name" value="P-loop containing nucleoside triphosphate hydrolases"/>
    <property type="match status" value="2"/>
</dbReference>
<dbReference type="GO" id="GO:0004386">
    <property type="term" value="F:helicase activity"/>
    <property type="evidence" value="ECO:0007669"/>
    <property type="project" value="UniProtKB-KW"/>
</dbReference>
<evidence type="ECO:0000256" key="1">
    <source>
        <dbReference type="ARBA" id="ARBA00022741"/>
    </source>
</evidence>
<sequence length="482" mass="55574">MNNYITKEGYIIKKTIHNRDLITEVKNELTVTPYLAFKHKNLKPKPFMVFRDGENHISVPKFYGINKFGMPKDDKMEKGLDVNINILGELREVQKVIVKATTEQMDKKGGALIVAGCGQGKTRMGLEIACHYKKKTLIIVHKTFLLNQWVERINQFTNARVGIIQQNKVEVEDKDIVVGMLQSIAKDKYDADVFMDFGLVIFDEAHHAPSEYFSRALPIINCNYTLGLSATPKRADKMEKVLYWFFGDIAYQAPPNVNNKVNVKAYNYDVKDKEFKEARSKFGGEVNRPKTLNRLVGIEKRNKFIVDIIKEIMDEPDRKILILSDRIEHLEVLKQMIDEIDRWSCNFYVGGMKQSKLDESAESDIILGSYGMASEGLDIPTLNTLILATPRREVEQAVGRITRRMDHPVQPLIIDIVDMLPCFVNQGIYRRKFYKKMEFNIEVYEVENSKIIAKIDLNNTIDIEEVKKCMKINNNDIDFIDD</sequence>
<dbReference type="PROSITE" id="PS51192">
    <property type="entry name" value="HELICASE_ATP_BIND_1"/>
    <property type="match status" value="1"/>
</dbReference>
<dbReference type="PANTHER" id="PTHR11274">
    <property type="entry name" value="RAD25/XP-B DNA REPAIR HELICASE"/>
    <property type="match status" value="1"/>
</dbReference>
<dbReference type="InterPro" id="IPR027417">
    <property type="entry name" value="P-loop_NTPase"/>
</dbReference>
<evidence type="ECO:0000259" key="5">
    <source>
        <dbReference type="PROSITE" id="PS51192"/>
    </source>
</evidence>
<dbReference type="EMBL" id="MN740020">
    <property type="protein sequence ID" value="QHT84593.1"/>
    <property type="molecule type" value="Genomic_DNA"/>
</dbReference>
<dbReference type="GO" id="GO:0005524">
    <property type="term" value="F:ATP binding"/>
    <property type="evidence" value="ECO:0007669"/>
    <property type="project" value="UniProtKB-KW"/>
</dbReference>
<dbReference type="Pfam" id="PF04851">
    <property type="entry name" value="ResIII"/>
    <property type="match status" value="1"/>
</dbReference>
<dbReference type="InterPro" id="IPR001650">
    <property type="entry name" value="Helicase_C-like"/>
</dbReference>
<keyword evidence="1" id="KW-0547">Nucleotide-binding</keyword>
<evidence type="ECO:0000256" key="3">
    <source>
        <dbReference type="ARBA" id="ARBA00022806"/>
    </source>
</evidence>
<dbReference type="CDD" id="cd17926">
    <property type="entry name" value="DEXHc_RE"/>
    <property type="match status" value="1"/>
</dbReference>
<evidence type="ECO:0000313" key="6">
    <source>
        <dbReference type="EMBL" id="QHT84593.1"/>
    </source>
</evidence>
<keyword evidence="3" id="KW-0347">Helicase</keyword>
<accession>A0A6C0HXM4</accession>
<dbReference type="AlphaFoldDB" id="A0A6C0HXM4"/>
<protein>
    <recommendedName>
        <fullName evidence="5">Helicase ATP-binding domain-containing protein</fullName>
    </recommendedName>
</protein>
<evidence type="ECO:0000256" key="2">
    <source>
        <dbReference type="ARBA" id="ARBA00022801"/>
    </source>
</evidence>
<dbReference type="SMART" id="SM00487">
    <property type="entry name" value="DEXDc"/>
    <property type="match status" value="1"/>
</dbReference>